<dbReference type="KEGG" id="ssl:SS1G_04081"/>
<evidence type="ECO:0000313" key="1">
    <source>
        <dbReference type="EMBL" id="EDO01606.1"/>
    </source>
</evidence>
<dbReference type="Proteomes" id="UP000001312">
    <property type="component" value="Unassembled WGS sequence"/>
</dbReference>
<sequence>MVARVNSRCLVGMKRKVRGSMHEVSRETTAKAGVFQIHAYMKQTVSQVVIKHKVTKPAI</sequence>
<dbReference type="AlphaFoldDB" id="A7EFJ0"/>
<reference evidence="2" key="1">
    <citation type="journal article" date="2011" name="PLoS Genet.">
        <title>Genomic analysis of the necrotrophic fungal pathogens Sclerotinia sclerotiorum and Botrytis cinerea.</title>
        <authorList>
            <person name="Amselem J."/>
            <person name="Cuomo C.A."/>
            <person name="van Kan J.A."/>
            <person name="Viaud M."/>
            <person name="Benito E.P."/>
            <person name="Couloux A."/>
            <person name="Coutinho P.M."/>
            <person name="de Vries R.P."/>
            <person name="Dyer P.S."/>
            <person name="Fillinger S."/>
            <person name="Fournier E."/>
            <person name="Gout L."/>
            <person name="Hahn M."/>
            <person name="Kohn L."/>
            <person name="Lapalu N."/>
            <person name="Plummer K.M."/>
            <person name="Pradier J.M."/>
            <person name="Quevillon E."/>
            <person name="Sharon A."/>
            <person name="Simon A."/>
            <person name="ten Have A."/>
            <person name="Tudzynski B."/>
            <person name="Tudzynski P."/>
            <person name="Wincker P."/>
            <person name="Andrew M."/>
            <person name="Anthouard V."/>
            <person name="Beever R.E."/>
            <person name="Beffa R."/>
            <person name="Benoit I."/>
            <person name="Bouzid O."/>
            <person name="Brault B."/>
            <person name="Chen Z."/>
            <person name="Choquer M."/>
            <person name="Collemare J."/>
            <person name="Cotton P."/>
            <person name="Danchin E.G."/>
            <person name="Da Silva C."/>
            <person name="Gautier A."/>
            <person name="Giraud C."/>
            <person name="Giraud T."/>
            <person name="Gonzalez C."/>
            <person name="Grossetete S."/>
            <person name="Guldener U."/>
            <person name="Henrissat B."/>
            <person name="Howlett B.J."/>
            <person name="Kodira C."/>
            <person name="Kretschmer M."/>
            <person name="Lappartient A."/>
            <person name="Leroch M."/>
            <person name="Levis C."/>
            <person name="Mauceli E."/>
            <person name="Neuveglise C."/>
            <person name="Oeser B."/>
            <person name="Pearson M."/>
            <person name="Poulain J."/>
            <person name="Poussereau N."/>
            <person name="Quesneville H."/>
            <person name="Rascle C."/>
            <person name="Schumacher J."/>
            <person name="Segurens B."/>
            <person name="Sexton A."/>
            <person name="Silva E."/>
            <person name="Sirven C."/>
            <person name="Soanes D.M."/>
            <person name="Talbot N.J."/>
            <person name="Templeton M."/>
            <person name="Yandava C."/>
            <person name="Yarden O."/>
            <person name="Zeng Q."/>
            <person name="Rollins J.A."/>
            <person name="Lebrun M.H."/>
            <person name="Dickman M."/>
        </authorList>
    </citation>
    <scope>NUCLEOTIDE SEQUENCE [LARGE SCALE GENOMIC DNA]</scope>
    <source>
        <strain evidence="2">ATCC 18683 / 1980 / Ss-1</strain>
    </source>
</reference>
<accession>A7EFJ0</accession>
<dbReference type="RefSeq" id="XP_001594274.1">
    <property type="nucleotide sequence ID" value="XM_001594224.1"/>
</dbReference>
<proteinExistence type="predicted"/>
<evidence type="ECO:0000313" key="2">
    <source>
        <dbReference type="Proteomes" id="UP000001312"/>
    </source>
</evidence>
<name>A7EFJ0_SCLS1</name>
<gene>
    <name evidence="1" type="ORF">SS1G_04081</name>
</gene>
<keyword evidence="2" id="KW-1185">Reference proteome</keyword>
<dbReference type="InParanoid" id="A7EFJ0"/>
<protein>
    <submittedName>
        <fullName evidence="1">Uncharacterized protein</fullName>
    </submittedName>
</protein>
<dbReference type="EMBL" id="CH476625">
    <property type="protein sequence ID" value="EDO01606.1"/>
    <property type="molecule type" value="Genomic_DNA"/>
</dbReference>
<dbReference type="GeneID" id="5491088"/>
<organism evidence="1 2">
    <name type="scientific">Sclerotinia sclerotiorum (strain ATCC 18683 / 1980 / Ss-1)</name>
    <name type="common">White mold</name>
    <name type="synonym">Whetzelinia sclerotiorum</name>
    <dbReference type="NCBI Taxonomy" id="665079"/>
    <lineage>
        <taxon>Eukaryota</taxon>
        <taxon>Fungi</taxon>
        <taxon>Dikarya</taxon>
        <taxon>Ascomycota</taxon>
        <taxon>Pezizomycotina</taxon>
        <taxon>Leotiomycetes</taxon>
        <taxon>Helotiales</taxon>
        <taxon>Sclerotiniaceae</taxon>
        <taxon>Sclerotinia</taxon>
    </lineage>
</organism>
<dbReference type="HOGENOM" id="CLU_2962266_0_0_1"/>